<dbReference type="InterPro" id="IPR027107">
    <property type="entry name" value="Tuberin/Ral-act_asu"/>
</dbReference>
<dbReference type="EMBL" id="LSMT01000223">
    <property type="protein sequence ID" value="PFX22959.1"/>
    <property type="molecule type" value="Genomic_DNA"/>
</dbReference>
<dbReference type="PRINTS" id="PR01431">
    <property type="entry name" value="TUBERIN"/>
</dbReference>
<dbReference type="SUPFAM" id="SSF48371">
    <property type="entry name" value="ARM repeat"/>
    <property type="match status" value="1"/>
</dbReference>
<reference evidence="3" key="1">
    <citation type="journal article" date="2017" name="bioRxiv">
        <title>Comparative analysis of the genomes of Stylophora pistillata and Acropora digitifera provides evidence for extensive differences between species of corals.</title>
        <authorList>
            <person name="Voolstra C.R."/>
            <person name="Li Y."/>
            <person name="Liew Y.J."/>
            <person name="Baumgarten S."/>
            <person name="Zoccola D."/>
            <person name="Flot J.-F."/>
            <person name="Tambutte S."/>
            <person name="Allemand D."/>
            <person name="Aranda M."/>
        </authorList>
    </citation>
    <scope>NUCLEOTIDE SEQUENCE [LARGE SCALE GENOMIC DNA]</scope>
</reference>
<protein>
    <submittedName>
        <fullName evidence="2">Tuberin</fullName>
    </submittedName>
</protein>
<dbReference type="GO" id="GO:0046627">
    <property type="term" value="P:negative regulation of insulin receptor signaling pathway"/>
    <property type="evidence" value="ECO:0007669"/>
    <property type="project" value="TreeGrafter"/>
</dbReference>
<dbReference type="GO" id="GO:0033596">
    <property type="term" value="C:TSC1-TSC2 complex"/>
    <property type="evidence" value="ECO:0007669"/>
    <property type="project" value="InterPro"/>
</dbReference>
<dbReference type="GO" id="GO:0032007">
    <property type="term" value="P:negative regulation of TOR signaling"/>
    <property type="evidence" value="ECO:0007669"/>
    <property type="project" value="InterPro"/>
</dbReference>
<dbReference type="InterPro" id="IPR003913">
    <property type="entry name" value="Tuberin"/>
</dbReference>
<comment type="caution">
    <text evidence="2">The sequence shown here is derived from an EMBL/GenBank/DDBJ whole genome shotgun (WGS) entry which is preliminary data.</text>
</comment>
<dbReference type="GO" id="GO:0051898">
    <property type="term" value="P:negative regulation of phosphatidylinositol 3-kinase/protein kinase B signal transduction"/>
    <property type="evidence" value="ECO:0007669"/>
    <property type="project" value="TreeGrafter"/>
</dbReference>
<dbReference type="Pfam" id="PF11864">
    <property type="entry name" value="DUF3384"/>
    <property type="match status" value="1"/>
</dbReference>
<dbReference type="GO" id="GO:0005096">
    <property type="term" value="F:GTPase activator activity"/>
    <property type="evidence" value="ECO:0007669"/>
    <property type="project" value="InterPro"/>
</dbReference>
<dbReference type="AlphaFoldDB" id="A0A2B4S1N1"/>
<evidence type="ECO:0000313" key="2">
    <source>
        <dbReference type="EMBL" id="PFX22959.1"/>
    </source>
</evidence>
<dbReference type="PANTHER" id="PTHR10063:SF0">
    <property type="entry name" value="TUBERIN"/>
    <property type="match status" value="1"/>
</dbReference>
<dbReference type="InterPro" id="IPR016024">
    <property type="entry name" value="ARM-type_fold"/>
</dbReference>
<dbReference type="GO" id="GO:0005634">
    <property type="term" value="C:nucleus"/>
    <property type="evidence" value="ECO:0007669"/>
    <property type="project" value="InterPro"/>
</dbReference>
<name>A0A2B4S1N1_STYPI</name>
<evidence type="ECO:0000259" key="1">
    <source>
        <dbReference type="Pfam" id="PF11864"/>
    </source>
</evidence>
<dbReference type="GO" id="GO:0030178">
    <property type="term" value="P:negative regulation of Wnt signaling pathway"/>
    <property type="evidence" value="ECO:0007669"/>
    <property type="project" value="TreeGrafter"/>
</dbReference>
<proteinExistence type="predicted"/>
<gene>
    <name evidence="2" type="primary">TSC2</name>
    <name evidence="2" type="ORF">AWC38_SpisGene12504</name>
</gene>
<dbReference type="PANTHER" id="PTHR10063">
    <property type="entry name" value="TUBERIN"/>
    <property type="match status" value="1"/>
</dbReference>
<organism evidence="2 3">
    <name type="scientific">Stylophora pistillata</name>
    <name type="common">Smooth cauliflower coral</name>
    <dbReference type="NCBI Taxonomy" id="50429"/>
    <lineage>
        <taxon>Eukaryota</taxon>
        <taxon>Metazoa</taxon>
        <taxon>Cnidaria</taxon>
        <taxon>Anthozoa</taxon>
        <taxon>Hexacorallia</taxon>
        <taxon>Scleractinia</taxon>
        <taxon>Astrocoeniina</taxon>
        <taxon>Pocilloporidae</taxon>
        <taxon>Stylophora</taxon>
    </lineage>
</organism>
<dbReference type="Proteomes" id="UP000225706">
    <property type="component" value="Unassembled WGS sequence"/>
</dbReference>
<sequence>MSRQNASEGFRQKVKQFFGVRKGHAIPSSVYEGPKADDQVFHQELLQDIGKNSPLSNRMKYLRDLCDFLINKRVEDHAIEAAWDAVKDLLNPSNPMEARHLTLQFLTVMISGQFGRIGILRAHFFSVVVNHKIPEDITPRLELLQALSDNGKDISYFEERTGPFLLSWMPEVMQNGRMNVFMPLLINVIHYNSSFLDEDIVSGIVRETCHLSRTTKEEGEVELCLCLLDAVVRYSCLPSNTLFEFIATACRAVNIEKFCQRSWKIMRNLLGTHLGHSGVYTMCNVLEDSDNRSDAMLLRGSVFFIGMCLWGSQRVPNLKYSSSTVLPSMLQALSCHLSLVALEVTLSLQRLVKKYGQELHVVAWDAVLDIIEAVQQEIKEISPSENTLIENLHILLFSIEDLYESGKFNGPEERFFGLVEKSPGSLPDRSLQILISYKAQSVHPAHVGWLVNLHNLMEKYFRYPDYCLQFLSLMQMRQLY</sequence>
<dbReference type="InterPro" id="IPR024584">
    <property type="entry name" value="Tuberin_N"/>
</dbReference>
<accession>A0A2B4S1N1</accession>
<dbReference type="STRING" id="50429.A0A2B4S1N1"/>
<dbReference type="GO" id="GO:0051726">
    <property type="term" value="P:regulation of cell cycle"/>
    <property type="evidence" value="ECO:0007669"/>
    <property type="project" value="TreeGrafter"/>
</dbReference>
<evidence type="ECO:0000313" key="3">
    <source>
        <dbReference type="Proteomes" id="UP000225706"/>
    </source>
</evidence>
<dbReference type="OrthoDB" id="5797019at2759"/>
<feature type="domain" description="Tuberin N-terminal" evidence="1">
    <location>
        <begin position="55"/>
        <end position="462"/>
    </location>
</feature>
<keyword evidence="3" id="KW-1185">Reference proteome</keyword>